<dbReference type="RefSeq" id="XP_056754627.1">
    <property type="nucleotide sequence ID" value="XM_056894879.1"/>
</dbReference>
<organism evidence="2 3">
    <name type="scientific">Penicillium hordei</name>
    <dbReference type="NCBI Taxonomy" id="40994"/>
    <lineage>
        <taxon>Eukaryota</taxon>
        <taxon>Fungi</taxon>
        <taxon>Dikarya</taxon>
        <taxon>Ascomycota</taxon>
        <taxon>Pezizomycotina</taxon>
        <taxon>Eurotiomycetes</taxon>
        <taxon>Eurotiomycetidae</taxon>
        <taxon>Eurotiales</taxon>
        <taxon>Aspergillaceae</taxon>
        <taxon>Penicillium</taxon>
    </lineage>
</organism>
<dbReference type="Proteomes" id="UP001213799">
    <property type="component" value="Unassembled WGS sequence"/>
</dbReference>
<dbReference type="GeneID" id="81585121"/>
<evidence type="ECO:0000256" key="1">
    <source>
        <dbReference type="SAM" id="Phobius"/>
    </source>
</evidence>
<dbReference type="EMBL" id="JAQJAE010000002">
    <property type="protein sequence ID" value="KAJ5607202.1"/>
    <property type="molecule type" value="Genomic_DNA"/>
</dbReference>
<dbReference type="Pfam" id="PF11917">
    <property type="entry name" value="DUF3435"/>
    <property type="match status" value="1"/>
</dbReference>
<evidence type="ECO:0000313" key="3">
    <source>
        <dbReference type="Proteomes" id="UP001213799"/>
    </source>
</evidence>
<dbReference type="InterPro" id="IPR021842">
    <property type="entry name" value="DUF3435"/>
</dbReference>
<gene>
    <name evidence="2" type="ORF">N7537_003821</name>
</gene>
<sequence length="497" mass="57086">MSIRAAAAIGPYPRPPSWRRGAKNGSSVHRSASLSFYKYRPLWPRTIVLPRSLSDTSLRLPEIFSNNASDSDSSTVPSVFNLSSESESESKDKFYNSTKRGPRRRYASLRLSSPSGITSDVERIDVVLAIVARDKKLSLKDRPKATIYIEDIAEFARDLKLILVRDLNRGRPRLFIYLRPKFTKLFLSKKESNIFPIPEIIFNPILVLSPYIFLLGILFRIGVFKSLLKDGLIIDCPKNLYRLRILDRLKADSLRIVLEKGLTRIKRGSKITGFAEVAKLYYLRYGVVKAFNDSHPIGLRIRAILKIFPAQESEFETLRSLSIKKRTLDYSRSSAISYRRVALIPEQSISGRRLKRKYIILIDSILTLPGITVEKEYKRRITIINIVIAVYNTEEGTPSRPRAPQKSTPLDKNSNTFSKAIASICVKYLGERLTIYFICLSNTRLLERERLKMYKNPGSLSRHFVNKHIKPFPNNIHYKYNIYGEKLISKSRLLNYT</sequence>
<evidence type="ECO:0000313" key="2">
    <source>
        <dbReference type="EMBL" id="KAJ5607202.1"/>
    </source>
</evidence>
<proteinExistence type="predicted"/>
<dbReference type="PANTHER" id="PTHR37535">
    <property type="entry name" value="FLUG DOMAIN PROTEIN"/>
    <property type="match status" value="1"/>
</dbReference>
<accession>A0AAD6EA87</accession>
<reference evidence="2" key="1">
    <citation type="journal article" date="2023" name="IMA Fungus">
        <title>Comparative genomic study of the Penicillium genus elucidates a diverse pangenome and 15 lateral gene transfer events.</title>
        <authorList>
            <person name="Petersen C."/>
            <person name="Sorensen T."/>
            <person name="Nielsen M.R."/>
            <person name="Sondergaard T.E."/>
            <person name="Sorensen J.L."/>
            <person name="Fitzpatrick D.A."/>
            <person name="Frisvad J.C."/>
            <person name="Nielsen K.L."/>
        </authorList>
    </citation>
    <scope>NUCLEOTIDE SEQUENCE</scope>
    <source>
        <strain evidence="2">IBT 12815</strain>
    </source>
</reference>
<keyword evidence="1" id="KW-0812">Transmembrane</keyword>
<dbReference type="PANTHER" id="PTHR37535:SF2">
    <property type="entry name" value="FINGER DOMAIN PROTEIN, PUTATIVE (AFU_ORTHOLOGUE AFUA_6G09300)-RELATED"/>
    <property type="match status" value="1"/>
</dbReference>
<protein>
    <submittedName>
        <fullName evidence="2">Uncharacterized protein</fullName>
    </submittedName>
</protein>
<keyword evidence="1" id="KW-0472">Membrane</keyword>
<name>A0AAD6EA87_9EURO</name>
<reference evidence="2" key="2">
    <citation type="submission" date="2023-01" db="EMBL/GenBank/DDBJ databases">
        <authorList>
            <person name="Petersen C."/>
        </authorList>
    </citation>
    <scope>NUCLEOTIDE SEQUENCE</scope>
    <source>
        <strain evidence="2">IBT 12815</strain>
    </source>
</reference>
<comment type="caution">
    <text evidence="2">The sequence shown here is derived from an EMBL/GenBank/DDBJ whole genome shotgun (WGS) entry which is preliminary data.</text>
</comment>
<feature type="transmembrane region" description="Helical" evidence="1">
    <location>
        <begin position="200"/>
        <end position="219"/>
    </location>
</feature>
<keyword evidence="3" id="KW-1185">Reference proteome</keyword>
<dbReference type="AlphaFoldDB" id="A0AAD6EA87"/>
<keyword evidence="1" id="KW-1133">Transmembrane helix</keyword>